<evidence type="ECO:0000256" key="5">
    <source>
        <dbReference type="ARBA" id="ARBA00023098"/>
    </source>
</evidence>
<keyword evidence="1" id="KW-0678">Repressor</keyword>
<evidence type="ECO:0000313" key="10">
    <source>
        <dbReference type="EMBL" id="WAM30888.1"/>
    </source>
</evidence>
<gene>
    <name evidence="10" type="primary">fapR</name>
    <name evidence="10" type="ORF">OTJ99_001681</name>
</gene>
<keyword evidence="8" id="KW-0804">Transcription</keyword>
<dbReference type="PIRSF" id="PIRSF037733">
    <property type="entry name" value="Transcription_factor_FapR"/>
    <property type="match status" value="1"/>
</dbReference>
<dbReference type="EMBL" id="CP113864">
    <property type="protein sequence ID" value="WAM30888.1"/>
    <property type="molecule type" value="Genomic_DNA"/>
</dbReference>
<reference evidence="10" key="1">
    <citation type="submission" date="2022-12" db="EMBL/GenBank/DDBJ databases">
        <authorList>
            <person name="Bing R.G."/>
            <person name="Willard D.J."/>
            <person name="Manesh M.J.H."/>
            <person name="Laemthong T."/>
            <person name="Crosby J.R."/>
            <person name="Kelly R.M."/>
        </authorList>
    </citation>
    <scope>NUCLEOTIDE SEQUENCE</scope>
    <source>
        <strain evidence="10">DSM 8991</strain>
    </source>
</reference>
<dbReference type="Pfam" id="PF08220">
    <property type="entry name" value="HTH_DeoR"/>
    <property type="match status" value="1"/>
</dbReference>
<keyword evidence="7" id="KW-0275">Fatty acid biosynthesis</keyword>
<dbReference type="Proteomes" id="UP001164745">
    <property type="component" value="Chromosome"/>
</dbReference>
<organism evidence="10 11">
    <name type="scientific">Caldicellulosiruptor naganoensis</name>
    <dbReference type="NCBI Taxonomy" id="29324"/>
    <lineage>
        <taxon>Bacteria</taxon>
        <taxon>Bacillati</taxon>
        <taxon>Bacillota</taxon>
        <taxon>Bacillota incertae sedis</taxon>
        <taxon>Caldicellulosiruptorales</taxon>
        <taxon>Caldicellulosiruptoraceae</taxon>
        <taxon>Caldicellulosiruptor</taxon>
    </lineage>
</organism>
<accession>A0ABY7BDK8</accession>
<keyword evidence="11" id="KW-1185">Reference proteome</keyword>
<keyword evidence="5" id="KW-0443">Lipid metabolism</keyword>
<name>A0ABY7BDK8_9FIRM</name>
<dbReference type="NCBIfam" id="NF003359">
    <property type="entry name" value="PRK04424.1"/>
    <property type="match status" value="1"/>
</dbReference>
<dbReference type="InterPro" id="IPR029069">
    <property type="entry name" value="HotDog_dom_sf"/>
</dbReference>
<evidence type="ECO:0000256" key="8">
    <source>
        <dbReference type="ARBA" id="ARBA00023163"/>
    </source>
</evidence>
<evidence type="ECO:0000256" key="6">
    <source>
        <dbReference type="ARBA" id="ARBA00023125"/>
    </source>
</evidence>
<evidence type="ECO:0000256" key="7">
    <source>
        <dbReference type="ARBA" id="ARBA00023160"/>
    </source>
</evidence>
<dbReference type="Gene3D" id="3.10.129.10">
    <property type="entry name" value="Hotdog Thioesterase"/>
    <property type="match status" value="1"/>
</dbReference>
<evidence type="ECO:0000256" key="1">
    <source>
        <dbReference type="ARBA" id="ARBA00022491"/>
    </source>
</evidence>
<evidence type="ECO:0000256" key="4">
    <source>
        <dbReference type="ARBA" id="ARBA00023015"/>
    </source>
</evidence>
<keyword evidence="2" id="KW-0444">Lipid biosynthesis</keyword>
<dbReference type="RefSeq" id="WP_045165824.1">
    <property type="nucleotide sequence ID" value="NZ_CP113864.1"/>
</dbReference>
<dbReference type="InterPro" id="IPR001034">
    <property type="entry name" value="DeoR_HTH"/>
</dbReference>
<dbReference type="InterPro" id="IPR036388">
    <property type="entry name" value="WH-like_DNA-bd_sf"/>
</dbReference>
<evidence type="ECO:0000256" key="2">
    <source>
        <dbReference type="ARBA" id="ARBA00022516"/>
    </source>
</evidence>
<dbReference type="Gene3D" id="1.10.10.10">
    <property type="entry name" value="Winged helix-like DNA-binding domain superfamily/Winged helix DNA-binding domain"/>
    <property type="match status" value="1"/>
</dbReference>
<dbReference type="InterPro" id="IPR017275">
    <property type="entry name" value="Transcription_factor_FapR"/>
</dbReference>
<evidence type="ECO:0000259" key="9">
    <source>
        <dbReference type="Pfam" id="PF08220"/>
    </source>
</evidence>
<proteinExistence type="predicted"/>
<keyword evidence="3" id="KW-0276">Fatty acid metabolism</keyword>
<sequence length="191" mass="22068">MAKLSRKERHRLLLQKIKENPFITDEELAEEFGCSVQTIRLDRAILDIKEVRERIKEMAKESLGKLKTISPRDVVGEIIDIELGNYAIATFEPELWMTFSNSQMVKGQHIYAFAESIAMSVIDAKAALIGIANIKYKTPVFANDRLVARAELKKKRNNKYIVWVFIKRNNEEVFRGKFILVAIDDENKETH</sequence>
<protein>
    <submittedName>
        <fullName evidence="10">Transcription factor FapR</fullName>
    </submittedName>
</protein>
<feature type="domain" description="HTH deoR-type" evidence="9">
    <location>
        <begin position="9"/>
        <end position="52"/>
    </location>
</feature>
<keyword evidence="6" id="KW-0238">DNA-binding</keyword>
<keyword evidence="4" id="KW-0805">Transcription regulation</keyword>
<evidence type="ECO:0000256" key="3">
    <source>
        <dbReference type="ARBA" id="ARBA00022832"/>
    </source>
</evidence>
<evidence type="ECO:0000313" key="11">
    <source>
        <dbReference type="Proteomes" id="UP001164745"/>
    </source>
</evidence>
<dbReference type="SUPFAM" id="SSF54637">
    <property type="entry name" value="Thioesterase/thiol ester dehydrase-isomerase"/>
    <property type="match status" value="1"/>
</dbReference>